<feature type="compositionally biased region" description="Basic and acidic residues" evidence="2">
    <location>
        <begin position="225"/>
        <end position="262"/>
    </location>
</feature>
<evidence type="ECO:0000256" key="2">
    <source>
        <dbReference type="SAM" id="MobiDB-lite"/>
    </source>
</evidence>
<feature type="region of interest" description="Disordered" evidence="2">
    <location>
        <begin position="223"/>
        <end position="280"/>
    </location>
</feature>
<organism evidence="3 4">
    <name type="scientific">Lactuca saligna</name>
    <name type="common">Willowleaf lettuce</name>
    <dbReference type="NCBI Taxonomy" id="75948"/>
    <lineage>
        <taxon>Eukaryota</taxon>
        <taxon>Viridiplantae</taxon>
        <taxon>Streptophyta</taxon>
        <taxon>Embryophyta</taxon>
        <taxon>Tracheophyta</taxon>
        <taxon>Spermatophyta</taxon>
        <taxon>Magnoliopsida</taxon>
        <taxon>eudicotyledons</taxon>
        <taxon>Gunneridae</taxon>
        <taxon>Pentapetalae</taxon>
        <taxon>asterids</taxon>
        <taxon>campanulids</taxon>
        <taxon>Asterales</taxon>
        <taxon>Asteraceae</taxon>
        <taxon>Cichorioideae</taxon>
        <taxon>Cichorieae</taxon>
        <taxon>Lactucinae</taxon>
        <taxon>Lactuca</taxon>
    </lineage>
</organism>
<dbReference type="Proteomes" id="UP001177003">
    <property type="component" value="Chromosome 9"/>
</dbReference>
<protein>
    <submittedName>
        <fullName evidence="3">Uncharacterized protein</fullName>
    </submittedName>
</protein>
<sequence>MPDLQNFDFVGSISEVMLAKFLMENDLIMTYHSLPTFGIRPILAELQQENLLTTHRATIEMLTTTNVKFIGESSKAIHDSENRISEATRQFENPHHEDEKEAVSKLRANIKLNNVDLNSSITAQIDKLQKDLAIENKIMDELVEKTQKTKVLTKKLKNATQDITQLEEERSLVKGCISEINQYLMRIAETRDSSFTLSIQQNLSEKLQPVLAMLNQIQSVLVSRDSTKQGGDEEEKRKTETDRKDNRASGSGKDKGKGNFKDDNEENTMISESERISIEK</sequence>
<dbReference type="AlphaFoldDB" id="A0AA36ELP7"/>
<keyword evidence="4" id="KW-1185">Reference proteome</keyword>
<evidence type="ECO:0000313" key="4">
    <source>
        <dbReference type="Proteomes" id="UP001177003"/>
    </source>
</evidence>
<dbReference type="EMBL" id="OX465085">
    <property type="protein sequence ID" value="CAI9300387.1"/>
    <property type="molecule type" value="Genomic_DNA"/>
</dbReference>
<evidence type="ECO:0000256" key="1">
    <source>
        <dbReference type="SAM" id="Coils"/>
    </source>
</evidence>
<name>A0AA36ELP7_LACSI</name>
<proteinExistence type="predicted"/>
<reference evidence="3" key="1">
    <citation type="submission" date="2023-04" db="EMBL/GenBank/DDBJ databases">
        <authorList>
            <person name="Vijverberg K."/>
            <person name="Xiong W."/>
            <person name="Schranz E."/>
        </authorList>
    </citation>
    <scope>NUCLEOTIDE SEQUENCE</scope>
</reference>
<feature type="coiled-coil region" evidence="1">
    <location>
        <begin position="125"/>
        <end position="169"/>
    </location>
</feature>
<evidence type="ECO:0000313" key="3">
    <source>
        <dbReference type="EMBL" id="CAI9300387.1"/>
    </source>
</evidence>
<accession>A0AA36ELP7</accession>
<keyword evidence="1" id="KW-0175">Coiled coil</keyword>
<gene>
    <name evidence="3" type="ORF">LSALG_LOCUS39028</name>
</gene>